<accession>A0AAU7BQT2</accession>
<reference evidence="1" key="1">
    <citation type="submission" date="2024-05" db="EMBL/GenBank/DDBJ databases">
        <title>Pontimicrobium maritimus sp. nov., isolated form sea water.</title>
        <authorList>
            <person name="Muhammad N."/>
            <person name="Vuong T.Q."/>
            <person name="Han H.L."/>
            <person name="Kim S.-G."/>
        </authorList>
    </citation>
    <scope>NUCLEOTIDE SEQUENCE</scope>
    <source>
        <strain evidence="1">SW4</strain>
    </source>
</reference>
<evidence type="ECO:0000313" key="1">
    <source>
        <dbReference type="EMBL" id="XBG60299.1"/>
    </source>
</evidence>
<organism evidence="1">
    <name type="scientific">Pontimicrobium sp. SW4</name>
    <dbReference type="NCBI Taxonomy" id="3153519"/>
    <lineage>
        <taxon>Bacteria</taxon>
        <taxon>Pseudomonadati</taxon>
        <taxon>Bacteroidota</taxon>
        <taxon>Flavobacteriia</taxon>
        <taxon>Flavobacteriales</taxon>
        <taxon>Flavobacteriaceae</taxon>
        <taxon>Pontimicrobium</taxon>
    </lineage>
</organism>
<gene>
    <name evidence="1" type="ORF">ABGB03_10575</name>
</gene>
<dbReference type="RefSeq" id="WP_347922483.1">
    <property type="nucleotide sequence ID" value="NZ_CP157199.1"/>
</dbReference>
<sequence length="243" mass="27164">MSKHIFKWLVVLSCITGCKTISVQQEFQKTTQVQQTLGSIGNTNGTIISSAFAGTAVPVYKKPIKVIATSIPFTKHAYKAFLKAKIYQSANIKITYVDSLTVKPTFVQLQLADKVALIEALNSKDNIGVKDYLGHHEAAALVTNISIALNKQEQELLTKANTVQLIQDALGNYVLQCYLDDKQSTLQFNQGVVFAYKAVNSCWQENSKQQLTIVDLITQGRDCPRKTYKSRHNAKKRVDYFKL</sequence>
<protein>
    <recommendedName>
        <fullName evidence="2">Lipoprotein</fullName>
    </recommendedName>
</protein>
<evidence type="ECO:0008006" key="2">
    <source>
        <dbReference type="Google" id="ProtNLM"/>
    </source>
</evidence>
<name>A0AAU7BQT2_9FLAO</name>
<dbReference type="EMBL" id="CP157199">
    <property type="protein sequence ID" value="XBG60299.1"/>
    <property type="molecule type" value="Genomic_DNA"/>
</dbReference>
<dbReference type="AlphaFoldDB" id="A0AAU7BQT2"/>
<proteinExistence type="predicted"/>